<dbReference type="OrthoDB" id="9781577at2"/>
<feature type="binding site" evidence="5">
    <location>
        <position position="41"/>
    </location>
    <ligand>
        <name>FMN</name>
        <dbReference type="ChEBI" id="CHEBI:58210"/>
    </ligand>
</feature>
<keyword evidence="7" id="KW-0456">Lyase</keyword>
<dbReference type="Gene3D" id="3.40.50.1950">
    <property type="entry name" value="Flavin prenyltransferase-like"/>
    <property type="match status" value="1"/>
</dbReference>
<reference evidence="7 8" key="1">
    <citation type="journal article" date="2016" name="Genome Announc.">
        <title>First Complete Genome Sequence of a Subdivision 6 Acidobacterium Strain.</title>
        <authorList>
            <person name="Huang S."/>
            <person name="Vieira S."/>
            <person name="Bunk B."/>
            <person name="Riedel T."/>
            <person name="Sproer C."/>
            <person name="Overmann J."/>
        </authorList>
    </citation>
    <scope>NUCLEOTIDE SEQUENCE [LARGE SCALE GENOMIC DNA]</scope>
    <source>
        <strain evidence="8">DSM 100886 HEG_-6_39</strain>
    </source>
</reference>
<keyword evidence="8" id="KW-1185">Reference proteome</keyword>
<evidence type="ECO:0000256" key="3">
    <source>
        <dbReference type="ARBA" id="ARBA00022643"/>
    </source>
</evidence>
<evidence type="ECO:0000256" key="2">
    <source>
        <dbReference type="ARBA" id="ARBA00022630"/>
    </source>
</evidence>
<accession>A0A143PSY0</accession>
<reference evidence="8" key="2">
    <citation type="submission" date="2016-04" db="EMBL/GenBank/DDBJ databases">
        <title>First Complete Genome Sequence of a Subdivision 6 Acidobacterium.</title>
        <authorList>
            <person name="Huang S."/>
            <person name="Vieira S."/>
            <person name="Bunk B."/>
            <person name="Riedel T."/>
            <person name="Sproeer C."/>
            <person name="Overmann J."/>
        </authorList>
    </citation>
    <scope>NUCLEOTIDE SEQUENCE [LARGE SCALE GENOMIC DNA]</scope>
    <source>
        <strain evidence="8">DSM 100886 HEG_-6_39</strain>
    </source>
</reference>
<feature type="binding site" evidence="5">
    <location>
        <position position="171"/>
    </location>
    <ligand>
        <name>dimethylallyl phosphate</name>
        <dbReference type="ChEBI" id="CHEBI:88052"/>
    </ligand>
</feature>
<evidence type="ECO:0000313" key="7">
    <source>
        <dbReference type="EMBL" id="AMY11190.1"/>
    </source>
</evidence>
<comment type="catalytic activity">
    <reaction evidence="5">
        <text>dimethylallyl phosphate + FMNH2 = prenylated FMNH2 + phosphate</text>
        <dbReference type="Rhea" id="RHEA:37743"/>
        <dbReference type="ChEBI" id="CHEBI:43474"/>
        <dbReference type="ChEBI" id="CHEBI:57618"/>
        <dbReference type="ChEBI" id="CHEBI:87467"/>
        <dbReference type="ChEBI" id="CHEBI:88052"/>
        <dbReference type="EC" id="2.5.1.129"/>
    </reaction>
</comment>
<dbReference type="Pfam" id="PF02441">
    <property type="entry name" value="Flavoprotein"/>
    <property type="match status" value="1"/>
</dbReference>
<keyword evidence="1 5" id="KW-0637">Prenyltransferase</keyword>
<dbReference type="AlphaFoldDB" id="A0A143PSY0"/>
<dbReference type="EC" id="2.5.1.129" evidence="5"/>
<dbReference type="SUPFAM" id="SSF52507">
    <property type="entry name" value="Homo-oligomeric flavin-containing Cys decarboxylases, HFCD"/>
    <property type="match status" value="1"/>
</dbReference>
<dbReference type="Proteomes" id="UP000076079">
    <property type="component" value="Chromosome"/>
</dbReference>
<feature type="binding site" evidence="5">
    <location>
        <position position="187"/>
    </location>
    <ligand>
        <name>dimethylallyl phosphate</name>
        <dbReference type="ChEBI" id="CHEBI:88052"/>
    </ligand>
</feature>
<dbReference type="NCBIfam" id="NF004685">
    <property type="entry name" value="PRK06029.1"/>
    <property type="match status" value="1"/>
</dbReference>
<feature type="binding site" evidence="5">
    <location>
        <begin position="106"/>
        <end position="109"/>
    </location>
    <ligand>
        <name>FMN</name>
        <dbReference type="ChEBI" id="CHEBI:58210"/>
    </ligand>
</feature>
<feature type="domain" description="Flavoprotein" evidence="6">
    <location>
        <begin position="8"/>
        <end position="190"/>
    </location>
</feature>
<dbReference type="GO" id="GO:0106141">
    <property type="term" value="F:flavin prenyltransferase activity"/>
    <property type="evidence" value="ECO:0007669"/>
    <property type="project" value="UniProtKB-EC"/>
</dbReference>
<gene>
    <name evidence="5" type="primary">ubiX</name>
    <name evidence="7" type="ORF">LuPra_04437</name>
</gene>
<feature type="binding site" evidence="5">
    <location>
        <position position="141"/>
    </location>
    <ligand>
        <name>FMN</name>
        <dbReference type="ChEBI" id="CHEBI:58210"/>
    </ligand>
</feature>
<proteinExistence type="inferred from homology"/>
<protein>
    <recommendedName>
        <fullName evidence="5">Flavin prenyltransferase UbiX</fullName>
        <ecNumber evidence="5">2.5.1.129</ecNumber>
    </recommendedName>
</protein>
<evidence type="ECO:0000256" key="5">
    <source>
        <dbReference type="HAMAP-Rule" id="MF_01984"/>
    </source>
</evidence>
<name>A0A143PSY0_LUTPR</name>
<dbReference type="NCBIfam" id="TIGR00421">
    <property type="entry name" value="ubiX_pad"/>
    <property type="match status" value="1"/>
</dbReference>
<organism evidence="7 8">
    <name type="scientific">Luteitalea pratensis</name>
    <dbReference type="NCBI Taxonomy" id="1855912"/>
    <lineage>
        <taxon>Bacteria</taxon>
        <taxon>Pseudomonadati</taxon>
        <taxon>Acidobacteriota</taxon>
        <taxon>Vicinamibacteria</taxon>
        <taxon>Vicinamibacterales</taxon>
        <taxon>Vicinamibacteraceae</taxon>
        <taxon>Luteitalea</taxon>
    </lineage>
</organism>
<evidence type="ECO:0000256" key="4">
    <source>
        <dbReference type="ARBA" id="ARBA00022679"/>
    </source>
</evidence>
<comment type="caution">
    <text evidence="5">Lacks conserved residue(s) required for the propagation of feature annotation.</text>
</comment>
<dbReference type="KEGG" id="abac:LuPra_04437"/>
<dbReference type="STRING" id="1855912.LuPra_04437"/>
<dbReference type="InterPro" id="IPR003382">
    <property type="entry name" value="Flavoprotein"/>
</dbReference>
<evidence type="ECO:0000313" key="8">
    <source>
        <dbReference type="Proteomes" id="UP000076079"/>
    </source>
</evidence>
<keyword evidence="4 5" id="KW-0808">Transferase</keyword>
<dbReference type="InterPro" id="IPR036551">
    <property type="entry name" value="Flavin_trans-like"/>
</dbReference>
<comment type="function">
    <text evidence="5">Flavin prenyltransferase that catalyzes the synthesis of the prenylated FMN cofactor (prenyl-FMN) for 4-hydroxy-3-polyprenylbenzoic acid decarboxylase UbiD. The prenyltransferase is metal-independent and links a dimethylallyl moiety from dimethylallyl monophosphate (DMAP) to the flavin N5 and C6 atoms of FMN.</text>
</comment>
<dbReference type="HAMAP" id="MF_01984">
    <property type="entry name" value="ubiX_pad"/>
    <property type="match status" value="1"/>
</dbReference>
<dbReference type="EMBL" id="CP015136">
    <property type="protein sequence ID" value="AMY11190.1"/>
    <property type="molecule type" value="Genomic_DNA"/>
</dbReference>
<keyword evidence="2 5" id="KW-0285">Flavoprotein</keyword>
<sequence length="209" mass="22980">MSVETPRRIVLAVTGASGALYAMRTLSALLQHGQHVDLVITDYGRRLLTDELGPQARVDRLQAYLEEIWGEGVRRGGWVLHSNKDLGSRIASGSKGADAMVIAPCSMKTMAAIAHGLSRSLVERAADVMLKERRPLLIMPRETPMSLPQLRNMVLCAEAGAVVVPAMPGFYQRPQTIADLADFMAGRILSLLRIDHQLYPVWDPQVGRE</sequence>
<evidence type="ECO:0000256" key="1">
    <source>
        <dbReference type="ARBA" id="ARBA00022602"/>
    </source>
</evidence>
<feature type="binding site" evidence="5">
    <location>
        <begin position="15"/>
        <end position="17"/>
    </location>
    <ligand>
        <name>FMN</name>
        <dbReference type="ChEBI" id="CHEBI:58210"/>
    </ligand>
</feature>
<keyword evidence="3 5" id="KW-0288">FMN</keyword>
<comment type="similarity">
    <text evidence="5">Belongs to the UbiX/PAD1 family.</text>
</comment>
<dbReference type="InterPro" id="IPR004507">
    <property type="entry name" value="UbiX-like"/>
</dbReference>
<dbReference type="RefSeq" id="WP_110172762.1">
    <property type="nucleotide sequence ID" value="NZ_CP015136.1"/>
</dbReference>
<dbReference type="GO" id="GO:0016829">
    <property type="term" value="F:lyase activity"/>
    <property type="evidence" value="ECO:0007669"/>
    <property type="project" value="UniProtKB-KW"/>
</dbReference>
<evidence type="ECO:0000259" key="6">
    <source>
        <dbReference type="Pfam" id="PF02441"/>
    </source>
</evidence>